<evidence type="ECO:0000313" key="2">
    <source>
        <dbReference type="EMBL" id="JAD88379.1"/>
    </source>
</evidence>
<evidence type="ECO:0000256" key="1">
    <source>
        <dbReference type="SAM" id="Phobius"/>
    </source>
</evidence>
<feature type="transmembrane region" description="Helical" evidence="1">
    <location>
        <begin position="35"/>
        <end position="54"/>
    </location>
</feature>
<dbReference type="EMBL" id="GBRH01209516">
    <property type="protein sequence ID" value="JAD88379.1"/>
    <property type="molecule type" value="Transcribed_RNA"/>
</dbReference>
<dbReference type="AlphaFoldDB" id="A0A0A9DIF6"/>
<keyword evidence="1" id="KW-0812">Transmembrane</keyword>
<organism evidence="2">
    <name type="scientific">Arundo donax</name>
    <name type="common">Giant reed</name>
    <name type="synonym">Donax arundinaceus</name>
    <dbReference type="NCBI Taxonomy" id="35708"/>
    <lineage>
        <taxon>Eukaryota</taxon>
        <taxon>Viridiplantae</taxon>
        <taxon>Streptophyta</taxon>
        <taxon>Embryophyta</taxon>
        <taxon>Tracheophyta</taxon>
        <taxon>Spermatophyta</taxon>
        <taxon>Magnoliopsida</taxon>
        <taxon>Liliopsida</taxon>
        <taxon>Poales</taxon>
        <taxon>Poaceae</taxon>
        <taxon>PACMAD clade</taxon>
        <taxon>Arundinoideae</taxon>
        <taxon>Arundineae</taxon>
        <taxon>Arundo</taxon>
    </lineage>
</organism>
<accession>A0A0A9DIF6</accession>
<keyword evidence="1" id="KW-1133">Transmembrane helix</keyword>
<name>A0A0A9DIF6_ARUDO</name>
<sequence length="118" mass="13340">MMELDSFLDSNGKTDALFSYSILPDVVNLVPISGWQLFCSEILCFSVFCWIMLLDFKCRALVANLFFSDISRRKNSECMVFSPLGQLTLLDSKRKRYDGSVGLTPGSVVSQLLIFKSY</sequence>
<proteinExistence type="predicted"/>
<reference evidence="2" key="2">
    <citation type="journal article" date="2015" name="Data Brief">
        <title>Shoot transcriptome of the giant reed, Arundo donax.</title>
        <authorList>
            <person name="Barrero R.A."/>
            <person name="Guerrero F.D."/>
            <person name="Moolhuijzen P."/>
            <person name="Goolsby J.A."/>
            <person name="Tidwell J."/>
            <person name="Bellgard S.E."/>
            <person name="Bellgard M.I."/>
        </authorList>
    </citation>
    <scope>NUCLEOTIDE SEQUENCE</scope>
    <source>
        <tissue evidence="2">Shoot tissue taken approximately 20 cm above the soil surface</tissue>
    </source>
</reference>
<reference evidence="2" key="1">
    <citation type="submission" date="2014-09" db="EMBL/GenBank/DDBJ databases">
        <authorList>
            <person name="Magalhaes I.L.F."/>
            <person name="Oliveira U."/>
            <person name="Santos F.R."/>
            <person name="Vidigal T.H.D.A."/>
            <person name="Brescovit A.D."/>
            <person name="Santos A.J."/>
        </authorList>
    </citation>
    <scope>NUCLEOTIDE SEQUENCE</scope>
    <source>
        <tissue evidence="2">Shoot tissue taken approximately 20 cm above the soil surface</tissue>
    </source>
</reference>
<keyword evidence="1" id="KW-0472">Membrane</keyword>
<protein>
    <submittedName>
        <fullName evidence="2">Uncharacterized protein</fullName>
    </submittedName>
</protein>